<dbReference type="Proteomes" id="UP000814176">
    <property type="component" value="Unassembled WGS sequence"/>
</dbReference>
<organism evidence="1 2">
    <name type="scientific">Rhodofomes roseus</name>
    <dbReference type="NCBI Taxonomy" id="34475"/>
    <lineage>
        <taxon>Eukaryota</taxon>
        <taxon>Fungi</taxon>
        <taxon>Dikarya</taxon>
        <taxon>Basidiomycota</taxon>
        <taxon>Agaricomycotina</taxon>
        <taxon>Agaricomycetes</taxon>
        <taxon>Polyporales</taxon>
        <taxon>Rhodofomes</taxon>
    </lineage>
</organism>
<dbReference type="EMBL" id="JADCUA010000026">
    <property type="protein sequence ID" value="KAH9831438.1"/>
    <property type="molecule type" value="Genomic_DNA"/>
</dbReference>
<evidence type="ECO:0008006" key="3">
    <source>
        <dbReference type="Google" id="ProtNLM"/>
    </source>
</evidence>
<keyword evidence="2" id="KW-1185">Reference proteome</keyword>
<evidence type="ECO:0000313" key="1">
    <source>
        <dbReference type="EMBL" id="KAH9831438.1"/>
    </source>
</evidence>
<reference evidence="1 2" key="1">
    <citation type="journal article" date="2021" name="Environ. Microbiol.">
        <title>Gene family expansions and transcriptome signatures uncover fungal adaptations to wood decay.</title>
        <authorList>
            <person name="Hage H."/>
            <person name="Miyauchi S."/>
            <person name="Viragh M."/>
            <person name="Drula E."/>
            <person name="Min B."/>
            <person name="Chaduli D."/>
            <person name="Navarro D."/>
            <person name="Favel A."/>
            <person name="Norest M."/>
            <person name="Lesage-Meessen L."/>
            <person name="Balint B."/>
            <person name="Merenyi Z."/>
            <person name="de Eugenio L."/>
            <person name="Morin E."/>
            <person name="Martinez A.T."/>
            <person name="Baldrian P."/>
            <person name="Stursova M."/>
            <person name="Martinez M.J."/>
            <person name="Novotny C."/>
            <person name="Magnuson J.K."/>
            <person name="Spatafora J.W."/>
            <person name="Maurice S."/>
            <person name="Pangilinan J."/>
            <person name="Andreopoulos W."/>
            <person name="LaButti K."/>
            <person name="Hundley H."/>
            <person name="Na H."/>
            <person name="Kuo A."/>
            <person name="Barry K."/>
            <person name="Lipzen A."/>
            <person name="Henrissat B."/>
            <person name="Riley R."/>
            <person name="Ahrendt S."/>
            <person name="Nagy L.G."/>
            <person name="Grigoriev I.V."/>
            <person name="Martin F."/>
            <person name="Rosso M.N."/>
        </authorList>
    </citation>
    <scope>NUCLEOTIDE SEQUENCE [LARGE SCALE GENOMIC DNA]</scope>
    <source>
        <strain evidence="1 2">CIRM-BRFM 1785</strain>
    </source>
</reference>
<name>A0ABQ8K427_9APHY</name>
<dbReference type="RefSeq" id="XP_047774565.1">
    <property type="nucleotide sequence ID" value="XM_047917676.1"/>
</dbReference>
<evidence type="ECO:0000313" key="2">
    <source>
        <dbReference type="Proteomes" id="UP000814176"/>
    </source>
</evidence>
<proteinExistence type="predicted"/>
<protein>
    <recommendedName>
        <fullName evidence="3">F-box domain-containing protein</fullName>
    </recommendedName>
</protein>
<sequence>MAGAETSDANLNVVSVNAQHSSTIVTQTQQAGQVYELDTQPASTPIDAGQTFYSARLPYELCQIIMDCVALPLTDDITSHHRAQLLESVRSLVACTRTCHAWNSYGQRLLFRTVLLDNRPGIYGLSKALYLNPGLAALIDGVVLVSEKVPINTLLPVFAMVFVRRLTALRRLCLVDIKFGLGHRCSISLTSLGLWTLREFTSVTTLTLFHTVFRSPRELARILTSLYNVTTLHCRAVYFASAGQARYFVDHPPLRTTTLALHTGLPLQAVPHPFQAALEEAVSMVTLEDETAEFSCSVDLPRGAISDDPAAACPILRRSGAALRRLTLELMALEAGERVRHNQKLVRYYSLSCNTNLEDCCRL</sequence>
<gene>
    <name evidence="1" type="ORF">C8Q71DRAFT_303756</name>
</gene>
<dbReference type="GeneID" id="71998408"/>
<comment type="caution">
    <text evidence="1">The sequence shown here is derived from an EMBL/GenBank/DDBJ whole genome shotgun (WGS) entry which is preliminary data.</text>
</comment>
<accession>A0ABQ8K427</accession>